<dbReference type="GO" id="GO:0016020">
    <property type="term" value="C:membrane"/>
    <property type="evidence" value="ECO:0007669"/>
    <property type="project" value="InterPro"/>
</dbReference>
<evidence type="ECO:0000256" key="1">
    <source>
        <dbReference type="ARBA" id="ARBA00004613"/>
    </source>
</evidence>
<feature type="region of interest" description="Disordered" evidence="7">
    <location>
        <begin position="111"/>
        <end position="247"/>
    </location>
</feature>
<dbReference type="InterPro" id="IPR051748">
    <property type="entry name" value="TNF_Ligand_Superfamily"/>
</dbReference>
<comment type="subcellular location">
    <subcellularLocation>
        <location evidence="1">Secreted</location>
    </subcellularLocation>
</comment>
<keyword evidence="8" id="KW-0812">Transmembrane</keyword>
<keyword evidence="8" id="KW-0472">Membrane</keyword>
<feature type="transmembrane region" description="Helical" evidence="8">
    <location>
        <begin position="48"/>
        <end position="70"/>
    </location>
</feature>
<dbReference type="InterPro" id="IPR008983">
    <property type="entry name" value="Tumour_necrosis_fac-like_dom"/>
</dbReference>
<evidence type="ECO:0000259" key="9">
    <source>
        <dbReference type="PROSITE" id="PS50049"/>
    </source>
</evidence>
<name>A0A5E4NSA4_9HEMI</name>
<feature type="compositionally biased region" description="Basic residues" evidence="7">
    <location>
        <begin position="223"/>
        <end position="235"/>
    </location>
</feature>
<evidence type="ECO:0000256" key="8">
    <source>
        <dbReference type="SAM" id="Phobius"/>
    </source>
</evidence>
<dbReference type="Gene3D" id="2.60.120.40">
    <property type="match status" value="1"/>
</dbReference>
<feature type="compositionally biased region" description="Polar residues" evidence="7">
    <location>
        <begin position="195"/>
        <end position="204"/>
    </location>
</feature>
<keyword evidence="11" id="KW-1185">Reference proteome</keyword>
<evidence type="ECO:0000313" key="10">
    <source>
        <dbReference type="EMBL" id="VVC44700.1"/>
    </source>
</evidence>
<dbReference type="GO" id="GO:0005615">
    <property type="term" value="C:extracellular space"/>
    <property type="evidence" value="ECO:0007669"/>
    <property type="project" value="UniProtKB-KW"/>
</dbReference>
<evidence type="ECO:0000313" key="11">
    <source>
        <dbReference type="Proteomes" id="UP000325440"/>
    </source>
</evidence>
<keyword evidence="8" id="KW-1133">Transmembrane helix</keyword>
<feature type="compositionally biased region" description="Basic and acidic residues" evidence="7">
    <location>
        <begin position="139"/>
        <end position="148"/>
    </location>
</feature>
<dbReference type="EMBL" id="CABPRJ010002385">
    <property type="protein sequence ID" value="VVC44700.1"/>
    <property type="molecule type" value="Genomic_DNA"/>
</dbReference>
<feature type="region of interest" description="Disordered" evidence="7">
    <location>
        <begin position="1"/>
        <end position="40"/>
    </location>
</feature>
<proteinExistence type="inferred from homology"/>
<dbReference type="Pfam" id="PF00229">
    <property type="entry name" value="TNF"/>
    <property type="match status" value="1"/>
</dbReference>
<dbReference type="OrthoDB" id="6159739at2759"/>
<sequence>MTMMYNSQNDNGGGLTAPSAPPPPSSEFYRGKTPGKNAARAPASQPTAAVLAFTVLLCVFSCSLTVALSYKWYADVGRQINVLLGAVEDVTCEVNKFAAIIRDELVAKRLRNGDGRGGGTTTAKTSNVEYDDADDDYPDERFMGRDLSDNNWPSKTYRGRPSAVDRSVDEESREAAEDRRRRNAEVDARRAPVKNQLNGSNYDKSNVELLQDDANEENTVKTYSRRRPKKMQSRKKPAEDSSVSYESLREPQTAVAAHFVSDKSKYSTITHPHYDGNGRLRHPDGEFKDWTQYIWDNGEDNGANHFQIKNGKVDISKPGFYYVYAQVYYTDQHDINGFYVMKNNEKIFSCTTTRYQANQSDSCYTGGLIYFNSKDILSIKGLFSERYIYLDPVSSFFGLFLVSSKDSKR</sequence>
<comment type="similarity">
    <text evidence="2">Belongs to the tumor necrosis factor family.</text>
</comment>
<keyword evidence="4" id="KW-0964">Secreted</keyword>
<dbReference type="InterPro" id="IPR021184">
    <property type="entry name" value="TNF_CS"/>
</dbReference>
<dbReference type="PROSITE" id="PS00251">
    <property type="entry name" value="THD_1"/>
    <property type="match status" value="1"/>
</dbReference>
<dbReference type="GO" id="GO:0005125">
    <property type="term" value="F:cytokine activity"/>
    <property type="evidence" value="ECO:0007669"/>
    <property type="project" value="UniProtKB-KW"/>
</dbReference>
<dbReference type="PANTHER" id="PTHR15151:SF24">
    <property type="entry name" value="A PROLIFERATION-INDUCING LIGAND-LIKE PROTEIN-RELATED"/>
    <property type="match status" value="1"/>
</dbReference>
<dbReference type="InterPro" id="IPR006052">
    <property type="entry name" value="TNF_dom"/>
</dbReference>
<evidence type="ECO:0000256" key="5">
    <source>
        <dbReference type="ARBA" id="ARBA00023157"/>
    </source>
</evidence>
<dbReference type="GO" id="GO:0005164">
    <property type="term" value="F:tumor necrosis factor receptor binding"/>
    <property type="evidence" value="ECO:0007669"/>
    <property type="project" value="InterPro"/>
</dbReference>
<keyword evidence="3" id="KW-0202">Cytokine</keyword>
<dbReference type="AlphaFoldDB" id="A0A5E4NSA4"/>
<feature type="domain" description="THD" evidence="9">
    <location>
        <begin position="255"/>
        <end position="402"/>
    </location>
</feature>
<gene>
    <name evidence="10" type="ORF">CINCED_3A005162</name>
</gene>
<keyword evidence="6" id="KW-0325">Glycoprotein</keyword>
<reference evidence="10 11" key="1">
    <citation type="submission" date="2019-08" db="EMBL/GenBank/DDBJ databases">
        <authorList>
            <person name="Alioto T."/>
            <person name="Alioto T."/>
            <person name="Gomez Garrido J."/>
        </authorList>
    </citation>
    <scope>NUCLEOTIDE SEQUENCE [LARGE SCALE GENOMIC DNA]</scope>
</reference>
<evidence type="ECO:0000256" key="2">
    <source>
        <dbReference type="ARBA" id="ARBA00008670"/>
    </source>
</evidence>
<feature type="compositionally biased region" description="Polar residues" evidence="7">
    <location>
        <begin position="1"/>
        <end position="10"/>
    </location>
</feature>
<evidence type="ECO:0000256" key="7">
    <source>
        <dbReference type="SAM" id="MobiDB-lite"/>
    </source>
</evidence>
<feature type="compositionally biased region" description="Basic and acidic residues" evidence="7">
    <location>
        <begin position="166"/>
        <end position="190"/>
    </location>
</feature>
<feature type="compositionally biased region" description="Acidic residues" evidence="7">
    <location>
        <begin position="129"/>
        <end position="138"/>
    </location>
</feature>
<dbReference type="Proteomes" id="UP000325440">
    <property type="component" value="Unassembled WGS sequence"/>
</dbReference>
<dbReference type="GO" id="GO:0006955">
    <property type="term" value="P:immune response"/>
    <property type="evidence" value="ECO:0007669"/>
    <property type="project" value="InterPro"/>
</dbReference>
<evidence type="ECO:0000256" key="6">
    <source>
        <dbReference type="ARBA" id="ARBA00023180"/>
    </source>
</evidence>
<accession>A0A5E4NSA4</accession>
<organism evidence="10 11">
    <name type="scientific">Cinara cedri</name>
    <dbReference type="NCBI Taxonomy" id="506608"/>
    <lineage>
        <taxon>Eukaryota</taxon>
        <taxon>Metazoa</taxon>
        <taxon>Ecdysozoa</taxon>
        <taxon>Arthropoda</taxon>
        <taxon>Hexapoda</taxon>
        <taxon>Insecta</taxon>
        <taxon>Pterygota</taxon>
        <taxon>Neoptera</taxon>
        <taxon>Paraneoptera</taxon>
        <taxon>Hemiptera</taxon>
        <taxon>Sternorrhyncha</taxon>
        <taxon>Aphidomorpha</taxon>
        <taxon>Aphidoidea</taxon>
        <taxon>Aphididae</taxon>
        <taxon>Lachninae</taxon>
        <taxon>Cinara</taxon>
    </lineage>
</organism>
<dbReference type="PROSITE" id="PS50049">
    <property type="entry name" value="THD_2"/>
    <property type="match status" value="1"/>
</dbReference>
<keyword evidence="5" id="KW-1015">Disulfide bond</keyword>
<evidence type="ECO:0000256" key="3">
    <source>
        <dbReference type="ARBA" id="ARBA00022514"/>
    </source>
</evidence>
<dbReference type="PANTHER" id="PTHR15151">
    <property type="entry name" value="PROTEIN EIGER"/>
    <property type="match status" value="1"/>
</dbReference>
<dbReference type="SUPFAM" id="SSF49842">
    <property type="entry name" value="TNF-like"/>
    <property type="match status" value="1"/>
</dbReference>
<evidence type="ECO:0000256" key="4">
    <source>
        <dbReference type="ARBA" id="ARBA00022525"/>
    </source>
</evidence>
<protein>
    <submittedName>
        <fullName evidence="10">Tumour necrosis factor domain,Tumour necrosis factor-like domain,Tumour necrosis factor, conserved site</fullName>
    </submittedName>
</protein>